<keyword evidence="8 10" id="KW-0472">Membrane</keyword>
<feature type="transmembrane region" description="Helical" evidence="10">
    <location>
        <begin position="231"/>
        <end position="250"/>
    </location>
</feature>
<dbReference type="Proteomes" id="UP000694924">
    <property type="component" value="Unplaced"/>
</dbReference>
<feature type="transmembrane region" description="Helical" evidence="10">
    <location>
        <begin position="143"/>
        <end position="160"/>
    </location>
</feature>
<evidence type="ECO:0000256" key="3">
    <source>
        <dbReference type="ARBA" id="ARBA00022679"/>
    </source>
</evidence>
<evidence type="ECO:0000256" key="8">
    <source>
        <dbReference type="ARBA" id="ARBA00023136"/>
    </source>
</evidence>
<feature type="transmembrane region" description="Helical" evidence="10">
    <location>
        <begin position="112"/>
        <end position="131"/>
    </location>
</feature>
<sequence length="260" mass="30500">MTDYKEIIEEFRDPTIDSWPLMSSPGPILSIVSIYLLFVIKIGPKLMENRPAFELKNFLIIYNASLIIFNIWLASLVTSIDLSALIHSKGCRLQNHQLSKNGSLETKLSKAAWWYFFSKIIELLDTVLFILRKKQNQLTFLHIYHHSITAIFSWCYLKLIPGEQGIFIGIINAAVHIIMYTYYLISALGPKYKKYLWWKKYMTLVQLTQFGIIITYLLFTLVMDCGVPKVLTYFFIINTVIFIYLFSNFYKKTYIKHKKV</sequence>
<reference evidence="12" key="1">
    <citation type="submission" date="2025-08" db="UniProtKB">
        <authorList>
            <consortium name="RefSeq"/>
        </authorList>
    </citation>
    <scope>IDENTIFICATION</scope>
    <source>
        <tissue evidence="12">Whole body</tissue>
    </source>
</reference>
<gene>
    <name evidence="12" type="primary">LOC107071066</name>
</gene>
<evidence type="ECO:0000256" key="5">
    <source>
        <dbReference type="ARBA" id="ARBA00022832"/>
    </source>
</evidence>
<evidence type="ECO:0000256" key="7">
    <source>
        <dbReference type="ARBA" id="ARBA00023098"/>
    </source>
</evidence>
<feature type="transmembrane region" description="Helical" evidence="10">
    <location>
        <begin position="59"/>
        <end position="80"/>
    </location>
</feature>
<dbReference type="PANTHER" id="PTHR11157">
    <property type="entry name" value="FATTY ACID ACYL TRANSFERASE-RELATED"/>
    <property type="match status" value="1"/>
</dbReference>
<evidence type="ECO:0000256" key="4">
    <source>
        <dbReference type="ARBA" id="ARBA00022692"/>
    </source>
</evidence>
<keyword evidence="3 10" id="KW-0808">Transferase</keyword>
<name>A0ABM1IYE6_POLDO</name>
<accession>A0ABM1IYE6</accession>
<evidence type="ECO:0000256" key="2">
    <source>
        <dbReference type="ARBA" id="ARBA00022516"/>
    </source>
</evidence>
<comment type="catalytic activity">
    <reaction evidence="10">
        <text>a very-long-chain acyl-CoA + malonyl-CoA + H(+) = a very-long-chain 3-oxoacyl-CoA + CO2 + CoA</text>
        <dbReference type="Rhea" id="RHEA:32727"/>
        <dbReference type="ChEBI" id="CHEBI:15378"/>
        <dbReference type="ChEBI" id="CHEBI:16526"/>
        <dbReference type="ChEBI" id="CHEBI:57287"/>
        <dbReference type="ChEBI" id="CHEBI:57384"/>
        <dbReference type="ChEBI" id="CHEBI:90725"/>
        <dbReference type="ChEBI" id="CHEBI:90736"/>
        <dbReference type="EC" id="2.3.1.199"/>
    </reaction>
</comment>
<dbReference type="Pfam" id="PF01151">
    <property type="entry name" value="ELO"/>
    <property type="match status" value="1"/>
</dbReference>
<proteinExistence type="inferred from homology"/>
<feature type="transmembrane region" description="Helical" evidence="10">
    <location>
        <begin position="166"/>
        <end position="189"/>
    </location>
</feature>
<evidence type="ECO:0000256" key="10">
    <source>
        <dbReference type="RuleBase" id="RU361115"/>
    </source>
</evidence>
<evidence type="ECO:0000256" key="1">
    <source>
        <dbReference type="ARBA" id="ARBA00004141"/>
    </source>
</evidence>
<evidence type="ECO:0000256" key="6">
    <source>
        <dbReference type="ARBA" id="ARBA00022989"/>
    </source>
</evidence>
<dbReference type="GeneID" id="107071066"/>
<keyword evidence="7 10" id="KW-0443">Lipid metabolism</keyword>
<feature type="transmembrane region" description="Helical" evidence="10">
    <location>
        <begin position="201"/>
        <end position="219"/>
    </location>
</feature>
<comment type="subcellular location">
    <subcellularLocation>
        <location evidence="1">Membrane</location>
        <topology evidence="1">Multi-pass membrane protein</topology>
    </subcellularLocation>
</comment>
<keyword evidence="4 10" id="KW-0812">Transmembrane</keyword>
<keyword evidence="11" id="KW-1185">Reference proteome</keyword>
<keyword evidence="9 10" id="KW-0275">Fatty acid biosynthesis</keyword>
<comment type="similarity">
    <text evidence="10">Belongs to the ELO family.</text>
</comment>
<protein>
    <recommendedName>
        <fullName evidence="10">Elongation of very long chain fatty acids protein</fullName>
        <ecNumber evidence="10">2.3.1.199</ecNumber>
    </recommendedName>
    <alternativeName>
        <fullName evidence="10">Very-long-chain 3-oxoacyl-CoA synthase</fullName>
    </alternativeName>
</protein>
<evidence type="ECO:0000313" key="11">
    <source>
        <dbReference type="Proteomes" id="UP000694924"/>
    </source>
</evidence>
<keyword evidence="2 10" id="KW-0444">Lipid biosynthesis</keyword>
<evidence type="ECO:0000313" key="12">
    <source>
        <dbReference type="RefSeq" id="XP_015185233.1"/>
    </source>
</evidence>
<dbReference type="RefSeq" id="XP_015185233.1">
    <property type="nucleotide sequence ID" value="XM_015329747.1"/>
</dbReference>
<keyword evidence="6 10" id="KW-1133">Transmembrane helix</keyword>
<dbReference type="EC" id="2.3.1.199" evidence="10"/>
<dbReference type="InterPro" id="IPR002076">
    <property type="entry name" value="ELO_fam"/>
</dbReference>
<dbReference type="PANTHER" id="PTHR11157:SF103">
    <property type="entry name" value="ELONGATION OF VERY LONG CHAIN FATTY ACIDS PROTEIN"/>
    <property type="match status" value="1"/>
</dbReference>
<keyword evidence="5 10" id="KW-0276">Fatty acid metabolism</keyword>
<organism evidence="11 12">
    <name type="scientific">Polistes dominula</name>
    <name type="common">European paper wasp</name>
    <name type="synonym">Vespa dominula</name>
    <dbReference type="NCBI Taxonomy" id="743375"/>
    <lineage>
        <taxon>Eukaryota</taxon>
        <taxon>Metazoa</taxon>
        <taxon>Ecdysozoa</taxon>
        <taxon>Arthropoda</taxon>
        <taxon>Hexapoda</taxon>
        <taxon>Insecta</taxon>
        <taxon>Pterygota</taxon>
        <taxon>Neoptera</taxon>
        <taxon>Endopterygota</taxon>
        <taxon>Hymenoptera</taxon>
        <taxon>Apocrita</taxon>
        <taxon>Aculeata</taxon>
        <taxon>Vespoidea</taxon>
        <taxon>Vespidae</taxon>
        <taxon>Polistinae</taxon>
        <taxon>Polistini</taxon>
        <taxon>Polistes</taxon>
    </lineage>
</organism>
<evidence type="ECO:0000256" key="9">
    <source>
        <dbReference type="ARBA" id="ARBA00023160"/>
    </source>
</evidence>